<dbReference type="CDD" id="cd18126">
    <property type="entry name" value="GAPDH_I_C"/>
    <property type="match status" value="1"/>
</dbReference>
<dbReference type="SUPFAM" id="SSF51735">
    <property type="entry name" value="NAD(P)-binding Rossmann-fold domains"/>
    <property type="match status" value="1"/>
</dbReference>
<dbReference type="GO" id="GO:0051287">
    <property type="term" value="F:NAD binding"/>
    <property type="evidence" value="ECO:0007669"/>
    <property type="project" value="InterPro"/>
</dbReference>
<feature type="binding site" evidence="6">
    <location>
        <position position="121"/>
    </location>
    <ligand>
        <name>NAD(+)</name>
        <dbReference type="ChEBI" id="CHEBI:57540"/>
    </ligand>
</feature>
<sequence length="336" mass="36743">MSIRVAINGFGRIGRTIFKALLDRNAPLEVVALNDMAAPPELAYLLKYDSVHGVWPREVSATENELVVDGKVYKCLKVSDPAESPWHELKVDVVLESTGRFADRDNCQKHINAGARKVVLSAPGKGMDATFVIGVNEDTYDPRKHHIISNASCTTNCLAPIVALLHDHFVVEHGLMTTIHSYTMDQRLLDALHKDRRRSRAAALSMIPTTTGAARAVAEVIPELKGKLDGVAIRVPTPNVSLVDLVARVGRDVTIEEVNKVLEEAANGPLKGILNFVTEELVSSDFNHTSFSSSVDAKLTNVIGGRMVKVFSWYDNEYGYSSRLADLAVMVGKSID</sequence>
<evidence type="ECO:0000256" key="2">
    <source>
        <dbReference type="ARBA" id="ARBA00011881"/>
    </source>
</evidence>
<dbReference type="InterPro" id="IPR006424">
    <property type="entry name" value="Glyceraldehyde-3-P_DH_1"/>
</dbReference>
<feature type="binding site" evidence="6">
    <location>
        <position position="316"/>
    </location>
    <ligand>
        <name>NAD(+)</name>
        <dbReference type="ChEBI" id="CHEBI:57540"/>
    </ligand>
</feature>
<gene>
    <name evidence="11" type="ORF">DAMNIGENAA_36200</name>
</gene>
<feature type="binding site" evidence="5">
    <location>
        <position position="234"/>
    </location>
    <ligand>
        <name>D-glyceraldehyde 3-phosphate</name>
        <dbReference type="ChEBI" id="CHEBI:59776"/>
    </ligand>
</feature>
<evidence type="ECO:0000313" key="11">
    <source>
        <dbReference type="EMBL" id="GLI36187.1"/>
    </source>
</evidence>
<evidence type="ECO:0000256" key="8">
    <source>
        <dbReference type="RuleBase" id="RU000397"/>
    </source>
</evidence>
<organism evidence="11 12">
    <name type="scientific">Desulforhabdus amnigena</name>
    <dbReference type="NCBI Taxonomy" id="40218"/>
    <lineage>
        <taxon>Bacteria</taxon>
        <taxon>Pseudomonadati</taxon>
        <taxon>Thermodesulfobacteriota</taxon>
        <taxon>Syntrophobacteria</taxon>
        <taxon>Syntrophobacterales</taxon>
        <taxon>Syntrophobacteraceae</taxon>
        <taxon>Desulforhabdus</taxon>
    </lineage>
</organism>
<dbReference type="PROSITE" id="PS00071">
    <property type="entry name" value="GAPDH"/>
    <property type="match status" value="1"/>
</dbReference>
<dbReference type="InterPro" id="IPR020829">
    <property type="entry name" value="GlycerAld_3-P_DH_cat"/>
</dbReference>
<dbReference type="Pfam" id="PF02800">
    <property type="entry name" value="Gp_dh_C"/>
    <property type="match status" value="1"/>
</dbReference>
<dbReference type="FunFam" id="3.30.360.10:FF:000002">
    <property type="entry name" value="Glyceraldehyde-3-phosphate dehydrogenase"/>
    <property type="match status" value="1"/>
</dbReference>
<dbReference type="Pfam" id="PF00044">
    <property type="entry name" value="Gp_dh_N"/>
    <property type="match status" value="1"/>
</dbReference>
<dbReference type="InterPro" id="IPR020828">
    <property type="entry name" value="GlycerAld_3-P_DH_NAD(P)-bd"/>
</dbReference>
<evidence type="ECO:0000259" key="10">
    <source>
        <dbReference type="SMART" id="SM00846"/>
    </source>
</evidence>
<evidence type="ECO:0000313" key="12">
    <source>
        <dbReference type="Proteomes" id="UP001144372"/>
    </source>
</evidence>
<feature type="domain" description="Glyceraldehyde 3-phosphate dehydrogenase NAD(P) binding" evidence="10">
    <location>
        <begin position="3"/>
        <end position="153"/>
    </location>
</feature>
<accession>A0A9W6FWM1</accession>
<dbReference type="InterPro" id="IPR020831">
    <property type="entry name" value="GlycerAld/Erythrose_P_DH"/>
</dbReference>
<keyword evidence="12" id="KW-1185">Reference proteome</keyword>
<keyword evidence="3 9" id="KW-0560">Oxidoreductase</keyword>
<feature type="binding site" evidence="5">
    <location>
        <begin position="211"/>
        <end position="212"/>
    </location>
    <ligand>
        <name>D-glyceraldehyde 3-phosphate</name>
        <dbReference type="ChEBI" id="CHEBI:59776"/>
    </ligand>
</feature>
<dbReference type="Proteomes" id="UP001144372">
    <property type="component" value="Unassembled WGS sequence"/>
</dbReference>
<feature type="binding site" evidence="6">
    <location>
        <position position="35"/>
    </location>
    <ligand>
        <name>NAD(+)</name>
        <dbReference type="ChEBI" id="CHEBI:57540"/>
    </ligand>
</feature>
<dbReference type="Gene3D" id="3.30.360.10">
    <property type="entry name" value="Dihydrodipicolinate Reductase, domain 2"/>
    <property type="match status" value="1"/>
</dbReference>
<reference evidence="11" key="1">
    <citation type="submission" date="2022-12" db="EMBL/GenBank/DDBJ databases">
        <title>Reference genome sequencing for broad-spectrum identification of bacterial and archaeal isolates by mass spectrometry.</title>
        <authorList>
            <person name="Sekiguchi Y."/>
            <person name="Tourlousse D.M."/>
        </authorList>
    </citation>
    <scope>NUCLEOTIDE SEQUENCE</scope>
    <source>
        <strain evidence="11">ASRB1</strain>
    </source>
</reference>
<dbReference type="PRINTS" id="PR00078">
    <property type="entry name" value="G3PDHDRGNASE"/>
</dbReference>
<dbReference type="EC" id="1.2.1.-" evidence="9"/>
<dbReference type="SUPFAM" id="SSF55347">
    <property type="entry name" value="Glyceraldehyde-3-phosphate dehydrogenase-like, C-terminal domain"/>
    <property type="match status" value="1"/>
</dbReference>
<dbReference type="EMBL" id="BSDR01000001">
    <property type="protein sequence ID" value="GLI36187.1"/>
    <property type="molecule type" value="Genomic_DNA"/>
</dbReference>
<proteinExistence type="inferred from homology"/>
<dbReference type="AlphaFoldDB" id="A0A9W6FWM1"/>
<comment type="caution">
    <text evidence="11">The sequence shown here is derived from an EMBL/GenBank/DDBJ whole genome shotgun (WGS) entry which is preliminary data.</text>
</comment>
<evidence type="ECO:0000256" key="1">
    <source>
        <dbReference type="ARBA" id="ARBA00007406"/>
    </source>
</evidence>
<protein>
    <recommendedName>
        <fullName evidence="9">Glyceraldehyde-3-phosphate dehydrogenase</fullName>
        <ecNumber evidence="9">1.2.1.-</ecNumber>
    </recommendedName>
</protein>
<feature type="active site" description="Nucleophile" evidence="4">
    <location>
        <position position="153"/>
    </location>
</feature>
<dbReference type="PIRSF" id="PIRSF000149">
    <property type="entry name" value="GAP_DH"/>
    <property type="match status" value="1"/>
</dbReference>
<dbReference type="GO" id="GO:0006006">
    <property type="term" value="P:glucose metabolic process"/>
    <property type="evidence" value="ECO:0007669"/>
    <property type="project" value="InterPro"/>
</dbReference>
<evidence type="ECO:0000256" key="4">
    <source>
        <dbReference type="PIRSR" id="PIRSR000149-1"/>
    </source>
</evidence>
<evidence type="ECO:0000256" key="6">
    <source>
        <dbReference type="PIRSR" id="PIRSR000149-3"/>
    </source>
</evidence>
<feature type="site" description="Activates thiol group during catalysis" evidence="7">
    <location>
        <position position="180"/>
    </location>
</feature>
<dbReference type="PANTHER" id="PTHR43148">
    <property type="entry name" value="GLYCERALDEHYDE-3-PHOSPHATE DEHYDROGENASE 2"/>
    <property type="match status" value="1"/>
</dbReference>
<dbReference type="FunFam" id="3.40.50.720:FF:000001">
    <property type="entry name" value="Glyceraldehyde-3-phosphate dehydrogenase"/>
    <property type="match status" value="1"/>
</dbReference>
<name>A0A9W6FWM1_9BACT</name>
<feature type="binding site" evidence="5">
    <location>
        <position position="183"/>
    </location>
    <ligand>
        <name>D-glyceraldehyde 3-phosphate</name>
        <dbReference type="ChEBI" id="CHEBI:59776"/>
    </ligand>
</feature>
<dbReference type="Gene3D" id="3.40.50.720">
    <property type="entry name" value="NAD(P)-binding Rossmann-like Domain"/>
    <property type="match status" value="1"/>
</dbReference>
<dbReference type="InterPro" id="IPR020830">
    <property type="entry name" value="GlycerAld_3-P_DH_AS"/>
</dbReference>
<dbReference type="SMART" id="SM00846">
    <property type="entry name" value="Gp_dh_N"/>
    <property type="match status" value="1"/>
</dbReference>
<feature type="binding site" evidence="5">
    <location>
        <begin position="152"/>
        <end position="154"/>
    </location>
    <ligand>
        <name>D-glyceraldehyde 3-phosphate</name>
        <dbReference type="ChEBI" id="CHEBI:59776"/>
    </ligand>
</feature>
<dbReference type="NCBIfam" id="TIGR01534">
    <property type="entry name" value="GAPDH-I"/>
    <property type="match status" value="1"/>
</dbReference>
<dbReference type="RefSeq" id="WP_281796414.1">
    <property type="nucleotide sequence ID" value="NZ_BSDR01000001.1"/>
</dbReference>
<dbReference type="GO" id="GO:0050661">
    <property type="term" value="F:NADP binding"/>
    <property type="evidence" value="ECO:0007669"/>
    <property type="project" value="InterPro"/>
</dbReference>
<evidence type="ECO:0000256" key="5">
    <source>
        <dbReference type="PIRSR" id="PIRSR000149-2"/>
    </source>
</evidence>
<keyword evidence="6" id="KW-0547">Nucleotide-binding</keyword>
<dbReference type="GO" id="GO:0016620">
    <property type="term" value="F:oxidoreductase activity, acting on the aldehyde or oxo group of donors, NAD or NADP as acceptor"/>
    <property type="evidence" value="ECO:0007669"/>
    <property type="project" value="InterPro"/>
</dbReference>
<comment type="similarity">
    <text evidence="1 8">Belongs to the glyceraldehyde-3-phosphate dehydrogenase family.</text>
</comment>
<evidence type="ECO:0000256" key="3">
    <source>
        <dbReference type="ARBA" id="ARBA00023002"/>
    </source>
</evidence>
<evidence type="ECO:0000256" key="9">
    <source>
        <dbReference type="RuleBase" id="RU361160"/>
    </source>
</evidence>
<evidence type="ECO:0000256" key="7">
    <source>
        <dbReference type="PIRSR" id="PIRSR000149-4"/>
    </source>
</evidence>
<keyword evidence="6" id="KW-0520">NAD</keyword>
<dbReference type="InterPro" id="IPR036291">
    <property type="entry name" value="NAD(P)-bd_dom_sf"/>
</dbReference>
<dbReference type="CDD" id="cd05214">
    <property type="entry name" value="GAPDH_I_N"/>
    <property type="match status" value="1"/>
</dbReference>
<comment type="subunit">
    <text evidence="2">Homotetramer.</text>
</comment>
<feature type="binding site" evidence="6">
    <location>
        <begin position="12"/>
        <end position="13"/>
    </location>
    <ligand>
        <name>NAD(+)</name>
        <dbReference type="ChEBI" id="CHEBI:57540"/>
    </ligand>
</feature>